<proteinExistence type="predicted"/>
<evidence type="ECO:0000313" key="1">
    <source>
        <dbReference type="EMBL" id="GAI98997.1"/>
    </source>
</evidence>
<comment type="caution">
    <text evidence="1">The sequence shown here is derived from an EMBL/GenBank/DDBJ whole genome shotgun (WGS) entry which is preliminary data.</text>
</comment>
<dbReference type="EMBL" id="BARW01019751">
    <property type="protein sequence ID" value="GAI98997.1"/>
    <property type="molecule type" value="Genomic_DNA"/>
</dbReference>
<protein>
    <submittedName>
        <fullName evidence="1">Uncharacterized protein</fullName>
    </submittedName>
</protein>
<gene>
    <name evidence="1" type="ORF">S12H4_33506</name>
</gene>
<accession>X1T128</accession>
<reference evidence="1" key="1">
    <citation type="journal article" date="2014" name="Front. Microbiol.">
        <title>High frequency of phylogenetically diverse reductive dehalogenase-homologous genes in deep subseafloor sedimentary metagenomes.</title>
        <authorList>
            <person name="Kawai M."/>
            <person name="Futagami T."/>
            <person name="Toyoda A."/>
            <person name="Takaki Y."/>
            <person name="Nishi S."/>
            <person name="Hori S."/>
            <person name="Arai W."/>
            <person name="Tsubouchi T."/>
            <person name="Morono Y."/>
            <person name="Uchiyama I."/>
            <person name="Ito T."/>
            <person name="Fujiyama A."/>
            <person name="Inagaki F."/>
            <person name="Takami H."/>
        </authorList>
    </citation>
    <scope>NUCLEOTIDE SEQUENCE</scope>
    <source>
        <strain evidence="1">Expedition CK06-06</strain>
    </source>
</reference>
<dbReference type="AlphaFoldDB" id="X1T128"/>
<sequence length="91" mass="10431">MSVRAYRVKNIDYVTPNSFNLWHDDELVKFFDEGYGLYESLTEGNGLTCLPVEALERAIAELDLDDLTVEALKKDIEAGKANDGWIQYYCF</sequence>
<organism evidence="1">
    <name type="scientific">marine sediment metagenome</name>
    <dbReference type="NCBI Taxonomy" id="412755"/>
    <lineage>
        <taxon>unclassified sequences</taxon>
        <taxon>metagenomes</taxon>
        <taxon>ecological metagenomes</taxon>
    </lineage>
</organism>
<name>X1T128_9ZZZZ</name>